<dbReference type="Proteomes" id="UP001058860">
    <property type="component" value="Chromosome"/>
</dbReference>
<dbReference type="RefSeq" id="WP_353862242.1">
    <property type="nucleotide sequence ID" value="NZ_CP088295.1"/>
</dbReference>
<gene>
    <name evidence="1" type="ORF">LRS13_13235</name>
</gene>
<reference evidence="2" key="1">
    <citation type="submission" date="2021-11" db="EMBL/GenBank/DDBJ databases">
        <title>Cultivation dependent microbiological survey of springs from the worlds oldest radium mine currently devoted to the extraction of radon-saturated water.</title>
        <authorList>
            <person name="Kapinusova G."/>
            <person name="Smrhova T."/>
            <person name="Strejcek M."/>
            <person name="Suman J."/>
            <person name="Jani K."/>
            <person name="Pajer P."/>
            <person name="Uhlik O."/>
        </authorList>
    </citation>
    <scope>NUCLEOTIDE SEQUENCE [LARGE SCALE GENOMIC DNA]</scope>
    <source>
        <strain evidence="2">J379</strain>
    </source>
</reference>
<accession>A0ABY5PAQ3</accession>
<protein>
    <submittedName>
        <fullName evidence="1">Uncharacterized protein</fullName>
    </submittedName>
</protein>
<name>A0ABY5PAQ3_9ACTN</name>
<evidence type="ECO:0000313" key="2">
    <source>
        <dbReference type="Proteomes" id="UP001058860"/>
    </source>
</evidence>
<keyword evidence="2" id="KW-1185">Reference proteome</keyword>
<dbReference type="EMBL" id="CP088295">
    <property type="protein sequence ID" value="UUY01691.1"/>
    <property type="molecule type" value="Genomic_DNA"/>
</dbReference>
<organism evidence="1 2">
    <name type="scientific">Svornostia abyssi</name>
    <dbReference type="NCBI Taxonomy" id="2898438"/>
    <lineage>
        <taxon>Bacteria</taxon>
        <taxon>Bacillati</taxon>
        <taxon>Actinomycetota</taxon>
        <taxon>Thermoleophilia</taxon>
        <taxon>Solirubrobacterales</taxon>
        <taxon>Baekduiaceae</taxon>
        <taxon>Svornostia</taxon>
    </lineage>
</organism>
<evidence type="ECO:0000313" key="1">
    <source>
        <dbReference type="EMBL" id="UUY01691.1"/>
    </source>
</evidence>
<sequence length="220" mass="22279">MRALVEHFVAPADEPDLRPRGDQAPARVVATVPPAVGLLCGSRRARSAGCALGLHLVRRHRSGAAVVAVWTGEEPRAGAAAGGPAGREARRLVRTLAGREIEAHAAGRVAIAELPAAPDDAAAIAAQVLAVGAAVPTVLVLAGPREDPLDELLASRDLVLVADTGDTLLADVAVTALQHRGVQARRCALPAPQATAMAARGAGLLPAARRGLDAALEGLA</sequence>
<proteinExistence type="predicted"/>